<keyword evidence="1" id="KW-0812">Transmembrane</keyword>
<accession>A0A1F7G7Q5</accession>
<feature type="transmembrane region" description="Helical" evidence="1">
    <location>
        <begin position="20"/>
        <end position="39"/>
    </location>
</feature>
<dbReference type="InterPro" id="IPR024414">
    <property type="entry name" value="Uncharacterised_PrgI"/>
</dbReference>
<keyword evidence="1" id="KW-0472">Membrane</keyword>
<dbReference type="Pfam" id="PF12666">
    <property type="entry name" value="PrgI"/>
    <property type="match status" value="1"/>
</dbReference>
<organism evidence="2 3">
    <name type="scientific">Candidatus Roizmanbacteria bacterium RIFCSPHIGHO2_01_FULL_39_12b</name>
    <dbReference type="NCBI Taxonomy" id="1802030"/>
    <lineage>
        <taxon>Bacteria</taxon>
        <taxon>Candidatus Roizmaniibacteriota</taxon>
    </lineage>
</organism>
<evidence type="ECO:0000313" key="2">
    <source>
        <dbReference type="EMBL" id="OGK14968.1"/>
    </source>
</evidence>
<dbReference type="AlphaFoldDB" id="A0A1F7G7Q5"/>
<evidence type="ECO:0000313" key="3">
    <source>
        <dbReference type="Proteomes" id="UP000178372"/>
    </source>
</evidence>
<evidence type="ECO:0008006" key="4">
    <source>
        <dbReference type="Google" id="ProtNLM"/>
    </source>
</evidence>
<name>A0A1F7G7Q5_9BACT</name>
<proteinExistence type="predicted"/>
<dbReference type="EMBL" id="MFZF01000037">
    <property type="protein sequence ID" value="OGK14968.1"/>
    <property type="molecule type" value="Genomic_DNA"/>
</dbReference>
<evidence type="ECO:0000256" key="1">
    <source>
        <dbReference type="SAM" id="Phobius"/>
    </source>
</evidence>
<gene>
    <name evidence="2" type="ORF">A2690_03000</name>
</gene>
<keyword evidence="1" id="KW-1133">Transmembrane helix</keyword>
<comment type="caution">
    <text evidence="2">The sequence shown here is derived from an EMBL/GenBank/DDBJ whole genome shotgun (WGS) entry which is preliminary data.</text>
</comment>
<dbReference type="Proteomes" id="UP000178372">
    <property type="component" value="Unassembled WGS sequence"/>
</dbReference>
<feature type="transmembrane region" description="Helical" evidence="1">
    <location>
        <begin position="45"/>
        <end position="64"/>
    </location>
</feature>
<protein>
    <recommendedName>
        <fullName evidence="4">PrgI family protein</fullName>
    </recommendedName>
</protein>
<sequence length="152" mass="17240">MQQFVVPQFIDVEDKVIGPITVRQFIIILVGGGLVFIAYKLADFTLFLLEMVIISTLTLGVAFVKINGRPVHYFLLNVIQTTRRPRLRIWQRLFSRSLLKSYAKTKTVQLPPQIKTRNKVRASRLAELALIVDTGGVYQGEKEPPTSKSQLV</sequence>
<reference evidence="2 3" key="1">
    <citation type="journal article" date="2016" name="Nat. Commun.">
        <title>Thousands of microbial genomes shed light on interconnected biogeochemical processes in an aquifer system.</title>
        <authorList>
            <person name="Anantharaman K."/>
            <person name="Brown C.T."/>
            <person name="Hug L.A."/>
            <person name="Sharon I."/>
            <person name="Castelle C.J."/>
            <person name="Probst A.J."/>
            <person name="Thomas B.C."/>
            <person name="Singh A."/>
            <person name="Wilkins M.J."/>
            <person name="Karaoz U."/>
            <person name="Brodie E.L."/>
            <person name="Williams K.H."/>
            <person name="Hubbard S.S."/>
            <person name="Banfield J.F."/>
        </authorList>
    </citation>
    <scope>NUCLEOTIDE SEQUENCE [LARGE SCALE GENOMIC DNA]</scope>
</reference>